<keyword evidence="7" id="KW-0547">Nucleotide-binding</keyword>
<comment type="subcellular location">
    <subcellularLocation>
        <location evidence="1">Cytoplasm</location>
    </subcellularLocation>
</comment>
<dbReference type="PANTHER" id="PTHR33540:SF2">
    <property type="entry name" value="TRNA THREONYLCARBAMOYLADENOSINE BIOSYNTHESIS PROTEIN TSAE"/>
    <property type="match status" value="1"/>
</dbReference>
<evidence type="ECO:0000256" key="9">
    <source>
        <dbReference type="ARBA" id="ARBA00022842"/>
    </source>
</evidence>
<evidence type="ECO:0000313" key="12">
    <source>
        <dbReference type="Proteomes" id="UP000214561"/>
    </source>
</evidence>
<keyword evidence="8" id="KW-0067">ATP-binding</keyword>
<dbReference type="InterPro" id="IPR027417">
    <property type="entry name" value="P-loop_NTPase"/>
</dbReference>
<keyword evidence="9" id="KW-0460">Magnesium</keyword>
<dbReference type="NCBIfam" id="TIGR00150">
    <property type="entry name" value="T6A_YjeE"/>
    <property type="match status" value="1"/>
</dbReference>
<keyword evidence="6" id="KW-0479">Metal-binding</keyword>
<dbReference type="GO" id="GO:0002949">
    <property type="term" value="P:tRNA threonylcarbamoyladenosine modification"/>
    <property type="evidence" value="ECO:0007669"/>
    <property type="project" value="InterPro"/>
</dbReference>
<sequence length="166" mass="18204">MNPHALTLSLPDEDATTALAERLAPLLSGQVPGVPLGGRIHLHGDLGAGKTHFVRALLRACGVTGRIKSPSYALLESYKVSSLYFYHLDFYRFSDPREWVDAGFRDILQDNAVVLIEWPEKAGDLLPEPDLDLHLDYCGDGRLATLDAHSAKGTLWITTLAPSLQK</sequence>
<name>A0AB33CXR5_ALCFA</name>
<evidence type="ECO:0000313" key="11">
    <source>
        <dbReference type="EMBL" id="ASR88682.1"/>
    </source>
</evidence>
<dbReference type="AlphaFoldDB" id="A0AB33CXR5"/>
<accession>A0AB33CXR5</accession>
<comment type="similarity">
    <text evidence="2">Belongs to the TsaE family.</text>
</comment>
<evidence type="ECO:0000256" key="6">
    <source>
        <dbReference type="ARBA" id="ARBA00022723"/>
    </source>
</evidence>
<keyword evidence="4" id="KW-0963">Cytoplasm</keyword>
<dbReference type="GO" id="GO:0046872">
    <property type="term" value="F:metal ion binding"/>
    <property type="evidence" value="ECO:0007669"/>
    <property type="project" value="UniProtKB-KW"/>
</dbReference>
<evidence type="ECO:0000256" key="8">
    <source>
        <dbReference type="ARBA" id="ARBA00022840"/>
    </source>
</evidence>
<evidence type="ECO:0000256" key="2">
    <source>
        <dbReference type="ARBA" id="ARBA00007599"/>
    </source>
</evidence>
<dbReference type="GeneID" id="96867966"/>
<organism evidence="11 12">
    <name type="scientific">Alcaligenes faecalis</name>
    <dbReference type="NCBI Taxonomy" id="511"/>
    <lineage>
        <taxon>Bacteria</taxon>
        <taxon>Pseudomonadati</taxon>
        <taxon>Pseudomonadota</taxon>
        <taxon>Betaproteobacteria</taxon>
        <taxon>Burkholderiales</taxon>
        <taxon>Alcaligenaceae</taxon>
        <taxon>Alcaligenes</taxon>
    </lineage>
</organism>
<proteinExistence type="inferred from homology"/>
<dbReference type="GO" id="GO:0005524">
    <property type="term" value="F:ATP binding"/>
    <property type="evidence" value="ECO:0007669"/>
    <property type="project" value="UniProtKB-KW"/>
</dbReference>
<dbReference type="PANTHER" id="PTHR33540">
    <property type="entry name" value="TRNA THREONYLCARBAMOYLADENOSINE BIOSYNTHESIS PROTEIN TSAE"/>
    <property type="match status" value="1"/>
</dbReference>
<dbReference type="GO" id="GO:0005737">
    <property type="term" value="C:cytoplasm"/>
    <property type="evidence" value="ECO:0007669"/>
    <property type="project" value="UniProtKB-SubCell"/>
</dbReference>
<evidence type="ECO:0000256" key="7">
    <source>
        <dbReference type="ARBA" id="ARBA00022741"/>
    </source>
</evidence>
<evidence type="ECO:0000256" key="5">
    <source>
        <dbReference type="ARBA" id="ARBA00022694"/>
    </source>
</evidence>
<keyword evidence="5" id="KW-0819">tRNA processing</keyword>
<protein>
    <recommendedName>
        <fullName evidence="3">tRNA threonylcarbamoyladenosine biosynthesis protein TsaE</fullName>
    </recommendedName>
    <alternativeName>
        <fullName evidence="10">t(6)A37 threonylcarbamoyladenosine biosynthesis protein TsaE</fullName>
    </alternativeName>
</protein>
<reference evidence="11 12" key="1">
    <citation type="submission" date="2017-05" db="EMBL/GenBank/DDBJ databases">
        <authorList>
            <person name="Qiu J.G."/>
            <person name="He J."/>
        </authorList>
    </citation>
    <scope>NUCLEOTIDE SEQUENCE [LARGE SCALE GENOMIC DNA]</scope>
    <source>
        <strain evidence="11 12">JQ135</strain>
    </source>
</reference>
<dbReference type="Proteomes" id="UP000214561">
    <property type="component" value="Chromosome"/>
</dbReference>
<dbReference type="RefSeq" id="WP_094195800.1">
    <property type="nucleotide sequence ID" value="NZ_CP021641.1"/>
</dbReference>
<gene>
    <name evidence="11" type="ORF">AFA_03965</name>
</gene>
<evidence type="ECO:0000256" key="3">
    <source>
        <dbReference type="ARBA" id="ARBA00019010"/>
    </source>
</evidence>
<dbReference type="Pfam" id="PF02367">
    <property type="entry name" value="TsaE"/>
    <property type="match status" value="1"/>
</dbReference>
<dbReference type="EMBL" id="CP021641">
    <property type="protein sequence ID" value="ASR88682.1"/>
    <property type="molecule type" value="Genomic_DNA"/>
</dbReference>
<dbReference type="InterPro" id="IPR003442">
    <property type="entry name" value="T6A_TsaE"/>
</dbReference>
<evidence type="ECO:0000256" key="1">
    <source>
        <dbReference type="ARBA" id="ARBA00004496"/>
    </source>
</evidence>
<dbReference type="SUPFAM" id="SSF52540">
    <property type="entry name" value="P-loop containing nucleoside triphosphate hydrolases"/>
    <property type="match status" value="1"/>
</dbReference>
<evidence type="ECO:0000256" key="4">
    <source>
        <dbReference type="ARBA" id="ARBA00022490"/>
    </source>
</evidence>
<dbReference type="Gene3D" id="3.40.50.300">
    <property type="entry name" value="P-loop containing nucleotide triphosphate hydrolases"/>
    <property type="match status" value="1"/>
</dbReference>
<evidence type="ECO:0000256" key="10">
    <source>
        <dbReference type="ARBA" id="ARBA00032441"/>
    </source>
</evidence>
<dbReference type="KEGG" id="afq:AFA_03965"/>